<gene>
    <name evidence="1" type="ORF">AW736_25920</name>
</gene>
<keyword evidence="2" id="KW-1185">Reference proteome</keyword>
<sequence length="115" mass="13385">MNQKARIKRDLARTESTLAIERLRKSYLKVGDTVYVFLRHTSRSGTCRWIDLYTVRENKPLRITWSAAKALATRYDSRREAIRVEGCGFDCGHSLVHDLAWRLFGNSDALDHCWL</sequence>
<evidence type="ECO:0000313" key="2">
    <source>
        <dbReference type="Proteomes" id="UP000078486"/>
    </source>
</evidence>
<dbReference type="Proteomes" id="UP000078486">
    <property type="component" value="Unassembled WGS sequence"/>
</dbReference>
<dbReference type="AlphaFoldDB" id="A0A178IA66"/>
<dbReference type="RefSeq" id="WP_068773176.1">
    <property type="nucleotide sequence ID" value="NZ_CP109796.1"/>
</dbReference>
<accession>A0A178IA66</accession>
<name>A0A178IA66_9BACT</name>
<comment type="caution">
    <text evidence="1">The sequence shown here is derived from an EMBL/GenBank/DDBJ whole genome shotgun (WGS) entry which is preliminary data.</text>
</comment>
<evidence type="ECO:0000313" key="1">
    <source>
        <dbReference type="EMBL" id="OAM86923.1"/>
    </source>
</evidence>
<protein>
    <submittedName>
        <fullName evidence="1">Uncharacterized protein</fullName>
    </submittedName>
</protein>
<reference evidence="1 2" key="1">
    <citation type="submission" date="2016-01" db="EMBL/GenBank/DDBJ databases">
        <title>High potential of lignocellulose degradation of a new Verrucomicrobia species.</title>
        <authorList>
            <person name="Wang Y."/>
            <person name="Shi Y."/>
            <person name="Qiu Z."/>
            <person name="Liu S."/>
            <person name="Yang H."/>
        </authorList>
    </citation>
    <scope>NUCLEOTIDE SEQUENCE [LARGE SCALE GENOMIC DNA]</scope>
    <source>
        <strain evidence="1 2">TSB47</strain>
    </source>
</reference>
<dbReference type="EMBL" id="LRRQ01000191">
    <property type="protein sequence ID" value="OAM86923.1"/>
    <property type="molecule type" value="Genomic_DNA"/>
</dbReference>
<organism evidence="1 2">
    <name type="scientific">Termitidicoccus mucosus</name>
    <dbReference type="NCBI Taxonomy" id="1184151"/>
    <lineage>
        <taxon>Bacteria</taxon>
        <taxon>Pseudomonadati</taxon>
        <taxon>Verrucomicrobiota</taxon>
        <taxon>Opitutia</taxon>
        <taxon>Opitutales</taxon>
        <taxon>Opitutaceae</taxon>
        <taxon>Termitidicoccus</taxon>
    </lineage>
</organism>
<dbReference type="OrthoDB" id="9580665at2"/>
<proteinExistence type="predicted"/>